<gene>
    <name evidence="1" type="ORF">Enr10x_31940</name>
</gene>
<sequence length="240" mass="25863">MGTSTGYDAPPAWGAQKRQITQRGNIALTPTKAKSYLSNHISNNGGASRISYGGGVLGGGGDRSAQSTIGGFAGFVGQVAHDGLDEALRRNNLSDLVGGSPADIVLGLVGLFGHADNSHDAVDARSALSRLMDELLANAETSEEVESVFGDIANVETLTKLTMKFFAYHLYEQFCRVHFEHLVQQHGDAVAVSFLGDIMGCIKSLVLNRSLDIDVYEVDWMTEWGNFSNEIMRMTLEVFS</sequence>
<organism evidence="1 2">
    <name type="scientific">Gimesia panareensis</name>
    <dbReference type="NCBI Taxonomy" id="2527978"/>
    <lineage>
        <taxon>Bacteria</taxon>
        <taxon>Pseudomonadati</taxon>
        <taxon>Planctomycetota</taxon>
        <taxon>Planctomycetia</taxon>
        <taxon>Planctomycetales</taxon>
        <taxon>Planctomycetaceae</taxon>
        <taxon>Gimesia</taxon>
    </lineage>
</organism>
<dbReference type="EMBL" id="CP037421">
    <property type="protein sequence ID" value="QDT27859.1"/>
    <property type="molecule type" value="Genomic_DNA"/>
</dbReference>
<evidence type="ECO:0000313" key="1">
    <source>
        <dbReference type="EMBL" id="QDT27859.1"/>
    </source>
</evidence>
<reference evidence="1 2" key="1">
    <citation type="submission" date="2019-03" db="EMBL/GenBank/DDBJ databases">
        <title>Deep-cultivation of Planctomycetes and their phenomic and genomic characterization uncovers novel biology.</title>
        <authorList>
            <person name="Wiegand S."/>
            <person name="Jogler M."/>
            <person name="Boedeker C."/>
            <person name="Pinto D."/>
            <person name="Vollmers J."/>
            <person name="Rivas-Marin E."/>
            <person name="Kohn T."/>
            <person name="Peeters S.H."/>
            <person name="Heuer A."/>
            <person name="Rast P."/>
            <person name="Oberbeckmann S."/>
            <person name="Bunk B."/>
            <person name="Jeske O."/>
            <person name="Meyerdierks A."/>
            <person name="Storesund J.E."/>
            <person name="Kallscheuer N."/>
            <person name="Luecker S."/>
            <person name="Lage O.M."/>
            <person name="Pohl T."/>
            <person name="Merkel B.J."/>
            <person name="Hornburger P."/>
            <person name="Mueller R.-W."/>
            <person name="Bruemmer F."/>
            <person name="Labrenz M."/>
            <person name="Spormann A.M."/>
            <person name="Op den Camp H."/>
            <person name="Overmann J."/>
            <person name="Amann R."/>
            <person name="Jetten M.S.M."/>
            <person name="Mascher T."/>
            <person name="Medema M.H."/>
            <person name="Devos D.P."/>
            <person name="Kaster A.-K."/>
            <person name="Ovreas L."/>
            <person name="Rohde M."/>
            <person name="Galperin M.Y."/>
            <person name="Jogler C."/>
        </authorList>
    </citation>
    <scope>NUCLEOTIDE SEQUENCE [LARGE SCALE GENOMIC DNA]</scope>
    <source>
        <strain evidence="1 2">Enr10</strain>
    </source>
</reference>
<dbReference type="AlphaFoldDB" id="A0A517Q8A8"/>
<protein>
    <submittedName>
        <fullName evidence="1">Uncharacterized protein</fullName>
    </submittedName>
</protein>
<name>A0A517Q8A8_9PLAN</name>
<keyword evidence="2" id="KW-1185">Reference proteome</keyword>
<dbReference type="RefSeq" id="WP_145450578.1">
    <property type="nucleotide sequence ID" value="NZ_CP037421.1"/>
</dbReference>
<proteinExistence type="predicted"/>
<accession>A0A517Q8A8</accession>
<evidence type="ECO:0000313" key="2">
    <source>
        <dbReference type="Proteomes" id="UP000315647"/>
    </source>
</evidence>
<dbReference type="Proteomes" id="UP000315647">
    <property type="component" value="Chromosome"/>
</dbReference>